<dbReference type="RefSeq" id="WP_204443951.1">
    <property type="nucleotide sequence ID" value="NZ_JACJKY010000001.1"/>
</dbReference>
<dbReference type="Gene3D" id="3.40.50.300">
    <property type="entry name" value="P-loop containing nucleotide triphosphate hydrolases"/>
    <property type="match status" value="1"/>
</dbReference>
<dbReference type="GO" id="GO:0005524">
    <property type="term" value="F:ATP binding"/>
    <property type="evidence" value="ECO:0007669"/>
    <property type="project" value="UniProtKB-KW"/>
</dbReference>
<dbReference type="EMBL" id="JACJKY010000001">
    <property type="protein sequence ID" value="MBM6919791.1"/>
    <property type="molecule type" value="Genomic_DNA"/>
</dbReference>
<protein>
    <submittedName>
        <fullName evidence="3">ATP-binding protein</fullName>
    </submittedName>
</protein>
<keyword evidence="4" id="KW-1185">Reference proteome</keyword>
<sequence length="325" mass="37060">MRKESFHRAMKTVHERHDAAEAAAEQRRLEIALKIPEITVLTNRLTQTCTQITRAVFSKEENAQKAIERLMQENLSAQEKIKQLLAQNGYPADYLFATYTCAACSDTGYIDGAQCKCLKELIVQYEIESFNAQNQISAVTFSQFDLSYYNGDARTQMERVFAFCQQYADQFSRNAVSILMQGGVGLGKTHLSLSIASALMEKGYAVLYLSAPDLFRKLQNEYYGKSETKTDTMDLIRAADLVIIDDLGAELENQFNSMAFYNIVNLRQNIMRPMIINTNLSFKEIEQRYSQRMMSRLLSFRCLKFAGTDIRQIKMRLQYGAAMGS</sequence>
<dbReference type="InterPro" id="IPR027417">
    <property type="entry name" value="P-loop_NTPase"/>
</dbReference>
<dbReference type="PANTHER" id="PTHR30050">
    <property type="entry name" value="CHROMOSOMAL REPLICATION INITIATOR PROTEIN DNAA"/>
    <property type="match status" value="1"/>
</dbReference>
<dbReference type="Pfam" id="PF01695">
    <property type="entry name" value="IstB_IS21"/>
    <property type="match status" value="1"/>
</dbReference>
<keyword evidence="1" id="KW-0175">Coiled coil</keyword>
<dbReference type="Proteomes" id="UP000774750">
    <property type="component" value="Unassembled WGS sequence"/>
</dbReference>
<feature type="coiled-coil region" evidence="1">
    <location>
        <begin position="60"/>
        <end position="87"/>
    </location>
</feature>
<dbReference type="CDD" id="cd00009">
    <property type="entry name" value="AAA"/>
    <property type="match status" value="1"/>
</dbReference>
<dbReference type="SUPFAM" id="SSF52540">
    <property type="entry name" value="P-loop containing nucleoside triphosphate hydrolases"/>
    <property type="match status" value="1"/>
</dbReference>
<dbReference type="NCBIfam" id="NF005304">
    <property type="entry name" value="PRK06835.1"/>
    <property type="match status" value="1"/>
</dbReference>
<dbReference type="GO" id="GO:0006260">
    <property type="term" value="P:DNA replication"/>
    <property type="evidence" value="ECO:0007669"/>
    <property type="project" value="TreeGrafter"/>
</dbReference>
<evidence type="ECO:0000259" key="2">
    <source>
        <dbReference type="Pfam" id="PF01695"/>
    </source>
</evidence>
<reference evidence="3" key="2">
    <citation type="journal article" date="2021" name="Sci. Rep.">
        <title>The distribution of antibiotic resistance genes in chicken gut microbiota commensals.</title>
        <authorList>
            <person name="Juricova H."/>
            <person name="Matiasovicova J."/>
            <person name="Kubasova T."/>
            <person name="Cejkova D."/>
            <person name="Rychlik I."/>
        </authorList>
    </citation>
    <scope>NUCLEOTIDE SEQUENCE</scope>
    <source>
        <strain evidence="3">An559</strain>
    </source>
</reference>
<evidence type="ECO:0000256" key="1">
    <source>
        <dbReference type="SAM" id="Coils"/>
    </source>
</evidence>
<dbReference type="AlphaFoldDB" id="A0A938X5X8"/>
<organism evidence="3 4">
    <name type="scientific">Merdimmobilis hominis</name>
    <dbReference type="NCBI Taxonomy" id="2897707"/>
    <lineage>
        <taxon>Bacteria</taxon>
        <taxon>Bacillati</taxon>
        <taxon>Bacillota</taxon>
        <taxon>Clostridia</taxon>
        <taxon>Eubacteriales</taxon>
        <taxon>Oscillospiraceae</taxon>
        <taxon>Merdimmobilis</taxon>
    </lineage>
</organism>
<evidence type="ECO:0000313" key="4">
    <source>
        <dbReference type="Proteomes" id="UP000774750"/>
    </source>
</evidence>
<name>A0A938X5X8_9FIRM</name>
<accession>A0A938X5X8</accession>
<feature type="domain" description="IstB-like ATP-binding" evidence="2">
    <location>
        <begin position="170"/>
        <end position="297"/>
    </location>
</feature>
<gene>
    <name evidence="3" type="ORF">H6A12_01240</name>
</gene>
<keyword evidence="3" id="KW-0547">Nucleotide-binding</keyword>
<reference evidence="3" key="1">
    <citation type="submission" date="2020-08" db="EMBL/GenBank/DDBJ databases">
        <authorList>
            <person name="Cejkova D."/>
            <person name="Kubasova T."/>
            <person name="Jahodarova E."/>
            <person name="Rychlik I."/>
        </authorList>
    </citation>
    <scope>NUCLEOTIDE SEQUENCE</scope>
    <source>
        <strain evidence="3">An559</strain>
    </source>
</reference>
<keyword evidence="3" id="KW-0067">ATP-binding</keyword>
<proteinExistence type="predicted"/>
<evidence type="ECO:0000313" key="3">
    <source>
        <dbReference type="EMBL" id="MBM6919791.1"/>
    </source>
</evidence>
<comment type="caution">
    <text evidence="3">The sequence shown here is derived from an EMBL/GenBank/DDBJ whole genome shotgun (WGS) entry which is preliminary data.</text>
</comment>
<dbReference type="InterPro" id="IPR002611">
    <property type="entry name" value="IstB_ATP-bd"/>
</dbReference>
<dbReference type="PANTHER" id="PTHR30050:SF4">
    <property type="entry name" value="ATP-BINDING PROTEIN RV3427C IN INSERTION SEQUENCE-RELATED"/>
    <property type="match status" value="1"/>
</dbReference>